<keyword evidence="3" id="KW-0804">Transcription</keyword>
<evidence type="ECO:0000259" key="5">
    <source>
        <dbReference type="PROSITE" id="PS50977"/>
    </source>
</evidence>
<dbReference type="Gene3D" id="1.10.357.10">
    <property type="entry name" value="Tetracycline Repressor, domain 2"/>
    <property type="match status" value="1"/>
</dbReference>
<comment type="caution">
    <text evidence="6">The sequence shown here is derived from an EMBL/GenBank/DDBJ whole genome shotgun (WGS) entry which is preliminary data.</text>
</comment>
<dbReference type="PRINTS" id="PR00455">
    <property type="entry name" value="HTHTETR"/>
</dbReference>
<organism evidence="6 7">
    <name type="scientific">Virgibacillus oceani</name>
    <dbReference type="NCBI Taxonomy" id="1479511"/>
    <lineage>
        <taxon>Bacteria</taxon>
        <taxon>Bacillati</taxon>
        <taxon>Bacillota</taxon>
        <taxon>Bacilli</taxon>
        <taxon>Bacillales</taxon>
        <taxon>Bacillaceae</taxon>
        <taxon>Virgibacillus</taxon>
    </lineage>
</organism>
<evidence type="ECO:0000256" key="2">
    <source>
        <dbReference type="ARBA" id="ARBA00023125"/>
    </source>
</evidence>
<dbReference type="AlphaFoldDB" id="A0A917M526"/>
<dbReference type="InterPro" id="IPR036271">
    <property type="entry name" value="Tet_transcr_reg_TetR-rel_C_sf"/>
</dbReference>
<dbReference type="SUPFAM" id="SSF46689">
    <property type="entry name" value="Homeodomain-like"/>
    <property type="match status" value="1"/>
</dbReference>
<dbReference type="GO" id="GO:0003677">
    <property type="term" value="F:DNA binding"/>
    <property type="evidence" value="ECO:0007669"/>
    <property type="project" value="UniProtKB-UniRule"/>
</dbReference>
<feature type="domain" description="HTH tetR-type" evidence="5">
    <location>
        <begin position="20"/>
        <end position="80"/>
    </location>
</feature>
<protein>
    <submittedName>
        <fullName evidence="6">Transcriptional regulator</fullName>
    </submittedName>
</protein>
<keyword evidence="1" id="KW-0805">Transcription regulation</keyword>
<name>A0A917M526_9BACI</name>
<dbReference type="PANTHER" id="PTHR47506">
    <property type="entry name" value="TRANSCRIPTIONAL REGULATORY PROTEIN"/>
    <property type="match status" value="1"/>
</dbReference>
<sequence length="211" mass="24201">MDMNNPLNITKKPKLTKKGQETRSRIIVAAAELMYEQGVARTTIEDVQHKAKISSSQMYHYFKEKKELILEVISYQTSKIIENHRRYLSDLDSFEALYAWRDFIVDIQIKRNCEGGCPLGSLASELVETNAEVHQEIMSSFFEWEDSIRKGLRYMLNRGELNSNADPDKLALALLAALQGGLLLTQVRRDPKPIIIALDTMIEHINSFKKI</sequence>
<dbReference type="InterPro" id="IPR009057">
    <property type="entry name" value="Homeodomain-like_sf"/>
</dbReference>
<dbReference type="Pfam" id="PF16925">
    <property type="entry name" value="TetR_C_13"/>
    <property type="match status" value="1"/>
</dbReference>
<evidence type="ECO:0000256" key="3">
    <source>
        <dbReference type="ARBA" id="ARBA00023163"/>
    </source>
</evidence>
<dbReference type="EMBL" id="BMFR01000009">
    <property type="protein sequence ID" value="GGG77469.1"/>
    <property type="molecule type" value="Genomic_DNA"/>
</dbReference>
<keyword evidence="2 4" id="KW-0238">DNA-binding</keyword>
<dbReference type="InterPro" id="IPR001647">
    <property type="entry name" value="HTH_TetR"/>
</dbReference>
<gene>
    <name evidence="6" type="ORF">GCM10011398_23210</name>
</gene>
<evidence type="ECO:0000256" key="1">
    <source>
        <dbReference type="ARBA" id="ARBA00023015"/>
    </source>
</evidence>
<evidence type="ECO:0000256" key="4">
    <source>
        <dbReference type="PROSITE-ProRule" id="PRU00335"/>
    </source>
</evidence>
<dbReference type="PANTHER" id="PTHR47506:SF3">
    <property type="entry name" value="HTH-TYPE TRANSCRIPTIONAL REGULATOR LMRA"/>
    <property type="match status" value="1"/>
</dbReference>
<dbReference type="InterPro" id="IPR011075">
    <property type="entry name" value="TetR_C"/>
</dbReference>
<dbReference type="Pfam" id="PF00440">
    <property type="entry name" value="TetR_N"/>
    <property type="match status" value="1"/>
</dbReference>
<evidence type="ECO:0000313" key="7">
    <source>
        <dbReference type="Proteomes" id="UP000622860"/>
    </source>
</evidence>
<keyword evidence="7" id="KW-1185">Reference proteome</keyword>
<dbReference type="PROSITE" id="PS50977">
    <property type="entry name" value="HTH_TETR_2"/>
    <property type="match status" value="1"/>
</dbReference>
<reference evidence="6" key="1">
    <citation type="journal article" date="2014" name="Int. J. Syst. Evol. Microbiol.">
        <title>Complete genome sequence of Corynebacterium casei LMG S-19264T (=DSM 44701T), isolated from a smear-ripened cheese.</title>
        <authorList>
            <consortium name="US DOE Joint Genome Institute (JGI-PGF)"/>
            <person name="Walter F."/>
            <person name="Albersmeier A."/>
            <person name="Kalinowski J."/>
            <person name="Ruckert C."/>
        </authorList>
    </citation>
    <scope>NUCLEOTIDE SEQUENCE</scope>
    <source>
        <strain evidence="6">CGMCC 1.12754</strain>
    </source>
</reference>
<dbReference type="Proteomes" id="UP000622860">
    <property type="component" value="Unassembled WGS sequence"/>
</dbReference>
<dbReference type="SUPFAM" id="SSF48498">
    <property type="entry name" value="Tetracyclin repressor-like, C-terminal domain"/>
    <property type="match status" value="1"/>
</dbReference>
<reference evidence="6" key="2">
    <citation type="submission" date="2020-09" db="EMBL/GenBank/DDBJ databases">
        <authorList>
            <person name="Sun Q."/>
            <person name="Zhou Y."/>
        </authorList>
    </citation>
    <scope>NUCLEOTIDE SEQUENCE</scope>
    <source>
        <strain evidence="6">CGMCC 1.12754</strain>
    </source>
</reference>
<proteinExistence type="predicted"/>
<accession>A0A917M526</accession>
<feature type="DNA-binding region" description="H-T-H motif" evidence="4">
    <location>
        <begin position="43"/>
        <end position="62"/>
    </location>
</feature>
<evidence type="ECO:0000313" key="6">
    <source>
        <dbReference type="EMBL" id="GGG77469.1"/>
    </source>
</evidence>